<gene>
    <name evidence="2" type="ORF">QMY55_09150</name>
</gene>
<dbReference type="Gene3D" id="1.40.20.10">
    <property type="entry name" value="CHAD domain"/>
    <property type="match status" value="1"/>
</dbReference>
<dbReference type="PROSITE" id="PS51708">
    <property type="entry name" value="CHAD"/>
    <property type="match status" value="1"/>
</dbReference>
<name>A0ABY8SWY4_9BURK</name>
<dbReference type="Pfam" id="PF05235">
    <property type="entry name" value="CHAD"/>
    <property type="match status" value="1"/>
</dbReference>
<dbReference type="PANTHER" id="PTHR39339:SF1">
    <property type="entry name" value="CHAD DOMAIN-CONTAINING PROTEIN"/>
    <property type="match status" value="1"/>
</dbReference>
<dbReference type="RefSeq" id="WP_283488306.1">
    <property type="nucleotide sequence ID" value="NZ_CP125947.1"/>
</dbReference>
<dbReference type="InterPro" id="IPR007899">
    <property type="entry name" value="CHAD_dom"/>
</dbReference>
<evidence type="ECO:0000313" key="3">
    <source>
        <dbReference type="Proteomes" id="UP001240697"/>
    </source>
</evidence>
<organism evidence="2 3">
    <name type="scientific">Comamonas resistens</name>
    <dbReference type="NCBI Taxonomy" id="3046670"/>
    <lineage>
        <taxon>Bacteria</taxon>
        <taxon>Pseudomonadati</taxon>
        <taxon>Pseudomonadota</taxon>
        <taxon>Betaproteobacteria</taxon>
        <taxon>Burkholderiales</taxon>
        <taxon>Comamonadaceae</taxon>
        <taxon>Comamonas</taxon>
    </lineage>
</organism>
<dbReference type="PANTHER" id="PTHR39339">
    <property type="entry name" value="SLR1444 PROTEIN"/>
    <property type="match status" value="1"/>
</dbReference>
<protein>
    <submittedName>
        <fullName evidence="2">CHAD domain-containing protein</fullName>
    </submittedName>
</protein>
<evidence type="ECO:0000313" key="2">
    <source>
        <dbReference type="EMBL" id="WHS67260.1"/>
    </source>
</evidence>
<sequence>MGNGKASRITQCAETAFSDLASPIVDTAIEQAREVAREPSVEGFHQLRISMRILLTLWWFYRPLTDSRKYTRQRAMLKSIASAAGKARDYDILVELLRLQGKSSSVSTHEISAARDAAVEAGKKILSPSSVQMQLRQMLSQTSMSLTSRKRLHQLRNFADTRVAKSEKKLRKRIAQAVRAKRPDLAAFHDVRKLGKKTRYLLELLEPVLSRGHHSTLTRIKRTLQPLGDLNDVVVSEGLLRCNPSLLSGADQPRKIRHWFKKERERRLNTSAYLLRKDWS</sequence>
<accession>A0ABY8SWY4</accession>
<evidence type="ECO:0000259" key="1">
    <source>
        <dbReference type="PROSITE" id="PS51708"/>
    </source>
</evidence>
<dbReference type="InterPro" id="IPR038186">
    <property type="entry name" value="CHAD_dom_sf"/>
</dbReference>
<feature type="domain" description="CHAD" evidence="1">
    <location>
        <begin position="6"/>
        <end position="280"/>
    </location>
</feature>
<proteinExistence type="predicted"/>
<reference evidence="2 3" key="1">
    <citation type="submission" date="2023-05" db="EMBL/GenBank/DDBJ databases">
        <authorList>
            <person name="Yin Y."/>
            <person name="Lu Z."/>
        </authorList>
    </citation>
    <scope>NUCLEOTIDE SEQUENCE [LARGE SCALE GENOMIC DNA]</scope>
    <source>
        <strain evidence="2 3">ZM22</strain>
    </source>
</reference>
<keyword evidence="3" id="KW-1185">Reference proteome</keyword>
<dbReference type="EMBL" id="CP125947">
    <property type="protein sequence ID" value="WHS67260.1"/>
    <property type="molecule type" value="Genomic_DNA"/>
</dbReference>
<dbReference type="Proteomes" id="UP001240697">
    <property type="component" value="Chromosome"/>
</dbReference>
<dbReference type="SMART" id="SM00880">
    <property type="entry name" value="CHAD"/>
    <property type="match status" value="1"/>
</dbReference>